<proteinExistence type="predicted"/>
<comment type="caution">
    <text evidence="1">The sequence shown here is derived from an EMBL/GenBank/DDBJ whole genome shotgun (WGS) entry which is preliminary data.</text>
</comment>
<organism evidence="1 2">
    <name type="scientific">Forsythia ovata</name>
    <dbReference type="NCBI Taxonomy" id="205694"/>
    <lineage>
        <taxon>Eukaryota</taxon>
        <taxon>Viridiplantae</taxon>
        <taxon>Streptophyta</taxon>
        <taxon>Embryophyta</taxon>
        <taxon>Tracheophyta</taxon>
        <taxon>Spermatophyta</taxon>
        <taxon>Magnoliopsida</taxon>
        <taxon>eudicotyledons</taxon>
        <taxon>Gunneridae</taxon>
        <taxon>Pentapetalae</taxon>
        <taxon>asterids</taxon>
        <taxon>lamiids</taxon>
        <taxon>Lamiales</taxon>
        <taxon>Oleaceae</taxon>
        <taxon>Forsythieae</taxon>
        <taxon>Forsythia</taxon>
    </lineage>
</organism>
<evidence type="ECO:0000313" key="1">
    <source>
        <dbReference type="EMBL" id="KAL2507273.1"/>
    </source>
</evidence>
<name>A0ABD1T3Z4_9LAMI</name>
<protein>
    <submittedName>
        <fullName evidence="1">Uncharacterized protein</fullName>
    </submittedName>
</protein>
<dbReference type="EMBL" id="JBFOLJ010000009">
    <property type="protein sequence ID" value="KAL2507273.1"/>
    <property type="molecule type" value="Genomic_DNA"/>
</dbReference>
<sequence length="109" mass="12452">MRQNVAWVYKEKVFHVTLPRMGMYIGDQIYEAKLNFTAGQTKTTTIIVVSCTMFPPMSCAVHCAAMYKTLGFDPIIDVSFDSYPYRFPHAGISSRFLIPIKLYLILEAM</sequence>
<reference evidence="2" key="1">
    <citation type="submission" date="2024-07" db="EMBL/GenBank/DDBJ databases">
        <title>Two chromosome-level genome assemblies of Korean endemic species Abeliophyllum distichum and Forsythia ovata (Oleaceae).</title>
        <authorList>
            <person name="Jang H."/>
        </authorList>
    </citation>
    <scope>NUCLEOTIDE SEQUENCE [LARGE SCALE GENOMIC DNA]</scope>
</reference>
<dbReference type="Proteomes" id="UP001604277">
    <property type="component" value="Unassembled WGS sequence"/>
</dbReference>
<evidence type="ECO:0000313" key="2">
    <source>
        <dbReference type="Proteomes" id="UP001604277"/>
    </source>
</evidence>
<keyword evidence="2" id="KW-1185">Reference proteome</keyword>
<accession>A0ABD1T3Z4</accession>
<gene>
    <name evidence="1" type="ORF">Fot_30920</name>
</gene>
<dbReference type="AlphaFoldDB" id="A0ABD1T3Z4"/>